<organism evidence="1 2">
    <name type="scientific">Streptomyces lavendulocolor</name>
    <dbReference type="NCBI Taxonomy" id="67316"/>
    <lineage>
        <taxon>Bacteria</taxon>
        <taxon>Bacillati</taxon>
        <taxon>Actinomycetota</taxon>
        <taxon>Actinomycetes</taxon>
        <taxon>Kitasatosporales</taxon>
        <taxon>Streptomycetaceae</taxon>
        <taxon>Streptomyces</taxon>
    </lineage>
</organism>
<comment type="caution">
    <text evidence="1">The sequence shown here is derived from an EMBL/GenBank/DDBJ whole genome shotgun (WGS) entry which is preliminary data.</text>
</comment>
<dbReference type="RefSeq" id="WP_359655412.1">
    <property type="nucleotide sequence ID" value="NZ_JBEXZP010000082.1"/>
</dbReference>
<reference evidence="1 2" key="1">
    <citation type="submission" date="2024-06" db="EMBL/GenBank/DDBJ databases">
        <title>The Natural Products Discovery Center: Release of the First 8490 Sequenced Strains for Exploring Actinobacteria Biosynthetic Diversity.</title>
        <authorList>
            <person name="Kalkreuter E."/>
            <person name="Kautsar S.A."/>
            <person name="Yang D."/>
            <person name="Bader C.D."/>
            <person name="Teijaro C.N."/>
            <person name="Fluegel L."/>
            <person name="Davis C.M."/>
            <person name="Simpson J.R."/>
            <person name="Lauterbach L."/>
            <person name="Steele A.D."/>
            <person name="Gui C."/>
            <person name="Meng S."/>
            <person name="Li G."/>
            <person name="Viehrig K."/>
            <person name="Ye F."/>
            <person name="Su P."/>
            <person name="Kiefer A.F."/>
            <person name="Nichols A."/>
            <person name="Cepeda A.J."/>
            <person name="Yan W."/>
            <person name="Fan B."/>
            <person name="Jiang Y."/>
            <person name="Adhikari A."/>
            <person name="Zheng C.-J."/>
            <person name="Schuster L."/>
            <person name="Cowan T.M."/>
            <person name="Smanski M.J."/>
            <person name="Chevrette M.G."/>
            <person name="De Carvalho L.P.S."/>
            <person name="Shen B."/>
        </authorList>
    </citation>
    <scope>NUCLEOTIDE SEQUENCE [LARGE SCALE GENOMIC DNA]</scope>
    <source>
        <strain evidence="1 2">NPDC006337</strain>
    </source>
</reference>
<accession>A0ABV2WC94</accession>
<sequence>MPEKQPHTPPRQIRIPDEDWSDFDVAAKSMGTDRATVVRDFIRWYLRRPGAKALPRPPRDESPEHLSA</sequence>
<evidence type="ECO:0008006" key="3">
    <source>
        <dbReference type="Google" id="ProtNLM"/>
    </source>
</evidence>
<gene>
    <name evidence="1" type="ORF">ABZ508_26640</name>
</gene>
<protein>
    <recommendedName>
        <fullName evidence="3">Ribbon-helix-helix protein CopG domain-containing protein</fullName>
    </recommendedName>
</protein>
<evidence type="ECO:0000313" key="1">
    <source>
        <dbReference type="EMBL" id="MEU0710945.1"/>
    </source>
</evidence>
<evidence type="ECO:0000313" key="2">
    <source>
        <dbReference type="Proteomes" id="UP001550378"/>
    </source>
</evidence>
<keyword evidence="2" id="KW-1185">Reference proteome</keyword>
<name>A0ABV2WC94_9ACTN</name>
<proteinExistence type="predicted"/>
<dbReference type="EMBL" id="JBEXZR010000029">
    <property type="protein sequence ID" value="MEU0710945.1"/>
    <property type="molecule type" value="Genomic_DNA"/>
</dbReference>
<dbReference type="Proteomes" id="UP001550378">
    <property type="component" value="Unassembled WGS sequence"/>
</dbReference>